<protein>
    <submittedName>
        <fullName evidence="1">Matrix</fullName>
    </submittedName>
</protein>
<dbReference type="GeneID" id="37627595"/>
<reference evidence="1 2" key="1">
    <citation type="journal article" date="2015" name="PLoS Pathog.">
        <title>Evolution of genome size and complexity in the rhabdoviridae.</title>
        <authorList>
            <person name="Walker P.J."/>
            <person name="Firth C."/>
            <person name="Widen S.G."/>
            <person name="Blasdell K.R."/>
            <person name="Guzman H."/>
            <person name="Wood T.G."/>
            <person name="Paradkar P.N."/>
            <person name="Holmes E.C."/>
            <person name="Tesh R.B."/>
            <person name="Vasilakis N."/>
        </authorList>
    </citation>
    <scope>NUCLEOTIDE SEQUENCE [LARGE SCALE GENOMIC DNA]</scope>
    <source>
        <strain evidence="1 2">733646</strain>
    </source>
</reference>
<accession>A0A0D3R2F0</accession>
<sequence>MNLFFWKRNNDPSDFWKSEIKSDGTTSKVITYKITCDITLNIHNDIHGPMDIVRIYNMYCDNYCGVMQSKNLHCLVLAMGLCRLNKVDGMSKGGDFKCQLKDKITLSFNDNADPGVQRSCQMHRKRLSAEDMLVNISGSTIFEECESDKFYELSCPKTKCGVDFKELIKERPFILRRGKNSTQMCRRP</sequence>
<dbReference type="OrthoDB" id="33437at10239"/>
<evidence type="ECO:0000313" key="1">
    <source>
        <dbReference type="EMBL" id="AJR28585.1"/>
    </source>
</evidence>
<proteinExistence type="predicted"/>
<dbReference type="KEGG" id="vg:37627595"/>
<dbReference type="RefSeq" id="YP_009362214.1">
    <property type="nucleotide sequence ID" value="NC_034542.1"/>
</dbReference>
<dbReference type="Proteomes" id="UP000204558">
    <property type="component" value="Segment"/>
</dbReference>
<dbReference type="EMBL" id="KM205023">
    <property type="protein sequence ID" value="AJR28585.1"/>
    <property type="molecule type" value="Viral_cRNA"/>
</dbReference>
<name>A0A0D3R2F0_9RHAB</name>
<keyword evidence="2" id="KW-1185">Reference proteome</keyword>
<evidence type="ECO:0000313" key="2">
    <source>
        <dbReference type="Proteomes" id="UP000204558"/>
    </source>
</evidence>
<organism evidence="1 2">
    <name type="scientific">Sripur virus</name>
    <dbReference type="NCBI Taxonomy" id="1620897"/>
    <lineage>
        <taxon>Viruses</taxon>
        <taxon>Riboviria</taxon>
        <taxon>Orthornavirae</taxon>
        <taxon>Negarnaviricota</taxon>
        <taxon>Haploviricotina</taxon>
        <taxon>Monjiviricetes</taxon>
        <taxon>Mononegavirales</taxon>
        <taxon>Rhabdoviridae</taxon>
        <taxon>Alpharhabdovirinae</taxon>
        <taxon>Sripuvirus</taxon>
        <taxon>Sripuvirus sripur</taxon>
    </lineage>
</organism>